<evidence type="ECO:0000313" key="1">
    <source>
        <dbReference type="EMBL" id="CAG8641077.1"/>
    </source>
</evidence>
<proteinExistence type="predicted"/>
<gene>
    <name evidence="1" type="ORF">RPERSI_LOCUS7484</name>
</gene>
<evidence type="ECO:0000313" key="2">
    <source>
        <dbReference type="Proteomes" id="UP000789920"/>
    </source>
</evidence>
<dbReference type="Proteomes" id="UP000789920">
    <property type="component" value="Unassembled WGS sequence"/>
</dbReference>
<name>A0ACA9N8N7_9GLOM</name>
<reference evidence="1" key="1">
    <citation type="submission" date="2021-06" db="EMBL/GenBank/DDBJ databases">
        <authorList>
            <person name="Kallberg Y."/>
            <person name="Tangrot J."/>
            <person name="Rosling A."/>
        </authorList>
    </citation>
    <scope>NUCLEOTIDE SEQUENCE</scope>
    <source>
        <strain evidence="1">MA461A</strain>
    </source>
</reference>
<accession>A0ACA9N8N7</accession>
<organism evidence="1 2">
    <name type="scientific">Racocetra persica</name>
    <dbReference type="NCBI Taxonomy" id="160502"/>
    <lineage>
        <taxon>Eukaryota</taxon>
        <taxon>Fungi</taxon>
        <taxon>Fungi incertae sedis</taxon>
        <taxon>Mucoromycota</taxon>
        <taxon>Glomeromycotina</taxon>
        <taxon>Glomeromycetes</taxon>
        <taxon>Diversisporales</taxon>
        <taxon>Gigasporaceae</taxon>
        <taxon>Racocetra</taxon>
    </lineage>
</organism>
<keyword evidence="2" id="KW-1185">Reference proteome</keyword>
<protein>
    <submittedName>
        <fullName evidence="1">11647_t:CDS:1</fullName>
    </submittedName>
</protein>
<dbReference type="EMBL" id="CAJVQC010012703">
    <property type="protein sequence ID" value="CAG8641077.1"/>
    <property type="molecule type" value="Genomic_DNA"/>
</dbReference>
<sequence length="178" mass="20908">MDTVDQHIESNVLLDNNEVETIISNLLDEKEILDDEGIISMVQAKKNNDKPTEQKIEEEDEDKVPEPLVIVAEVYSTMQTVIRYKEQENSESNLLLDELGFLRKLLKEYKHVYEKSKKQLKITSFFTFPDSYSNSSYLQDSYPYDLYSQDSYPYNLYSQDLYLQDSYFYNSHSSDLSS</sequence>
<comment type="caution">
    <text evidence="1">The sequence shown here is derived from an EMBL/GenBank/DDBJ whole genome shotgun (WGS) entry which is preliminary data.</text>
</comment>